<sequence length="400" mass="44357">MQDERSPFQKLADLLSGLEPETAADQQPIDLTLGEPRHAFPDFVPDIIAQHAEKFRRYPPMRGSDEFRHSVEDWLNMRYALGDLPLAEKNILPLNGTREGLFHAVIGARDWARQQFGKNTSNAAVLLPNPFYHTYIGAARAIDAEPVFLNGSAESGFLPDLEDLATQTELLDRTIAFYYASPSNPQGSVADIATWKKLIALARKHDFLVFADECYSELYRDTPPPGILQACEGNLSHVVTFHSLSKRSNLAGLRCGFAAGDGAFLTHWTKYRNLVAPQVSMPLLAAGAAAFRDEAHVIENRRLYNEKFDAANRILGKKLPHETPPAGFFLWLDVSAFGDDVSVTKKLWQEVGLRVLPGSYLARTDKSGVNPGDGFLRIAMVADLAETQEALTRLRHCLIG</sequence>
<comment type="cofactor">
    <cofactor evidence="1">
        <name>pyridoxal 5'-phosphate</name>
        <dbReference type="ChEBI" id="CHEBI:597326"/>
    </cofactor>
</comment>
<feature type="domain" description="Aminotransferase class I/classII large" evidence="4">
    <location>
        <begin position="29"/>
        <end position="394"/>
    </location>
</feature>
<evidence type="ECO:0000256" key="3">
    <source>
        <dbReference type="ARBA" id="ARBA00022679"/>
    </source>
</evidence>
<protein>
    <submittedName>
        <fullName evidence="5">Aspartate aminotransferase</fullName>
    </submittedName>
</protein>
<dbReference type="InterPro" id="IPR015424">
    <property type="entry name" value="PyrdxlP-dep_Trfase"/>
</dbReference>
<evidence type="ECO:0000256" key="1">
    <source>
        <dbReference type="ARBA" id="ARBA00001933"/>
    </source>
</evidence>
<accession>A0A2N5XPL2</accession>
<dbReference type="OrthoDB" id="9813612at2"/>
<comment type="caution">
    <text evidence="5">The sequence shown here is derived from an EMBL/GenBank/DDBJ whole genome shotgun (WGS) entry which is preliminary data.</text>
</comment>
<organism evidence="5 6">
    <name type="scientific">Cohaesibacter celericrescens</name>
    <dbReference type="NCBI Taxonomy" id="2067669"/>
    <lineage>
        <taxon>Bacteria</taxon>
        <taxon>Pseudomonadati</taxon>
        <taxon>Pseudomonadota</taxon>
        <taxon>Alphaproteobacteria</taxon>
        <taxon>Hyphomicrobiales</taxon>
        <taxon>Cohaesibacteraceae</taxon>
    </lineage>
</organism>
<keyword evidence="6" id="KW-1185">Reference proteome</keyword>
<dbReference type="Gene3D" id="3.40.640.10">
    <property type="entry name" value="Type I PLP-dependent aspartate aminotransferase-like (Major domain)"/>
    <property type="match status" value="1"/>
</dbReference>
<dbReference type="InterPro" id="IPR004839">
    <property type="entry name" value="Aminotransferase_I/II_large"/>
</dbReference>
<dbReference type="InterPro" id="IPR050881">
    <property type="entry name" value="LL-DAP_aminotransferase"/>
</dbReference>
<dbReference type="InterPro" id="IPR015422">
    <property type="entry name" value="PyrdxlP-dep_Trfase_small"/>
</dbReference>
<evidence type="ECO:0000259" key="4">
    <source>
        <dbReference type="Pfam" id="PF00155"/>
    </source>
</evidence>
<gene>
    <name evidence="5" type="ORF">C0081_15930</name>
</gene>
<dbReference type="GO" id="GO:0030170">
    <property type="term" value="F:pyridoxal phosphate binding"/>
    <property type="evidence" value="ECO:0007669"/>
    <property type="project" value="InterPro"/>
</dbReference>
<dbReference type="Proteomes" id="UP000234881">
    <property type="component" value="Unassembled WGS sequence"/>
</dbReference>
<evidence type="ECO:0000313" key="5">
    <source>
        <dbReference type="EMBL" id="PLW76368.1"/>
    </source>
</evidence>
<dbReference type="RefSeq" id="WP_101534803.1">
    <property type="nucleotide sequence ID" value="NZ_PKUQ01000031.1"/>
</dbReference>
<keyword evidence="3 5" id="KW-0808">Transferase</keyword>
<dbReference type="InterPro" id="IPR015421">
    <property type="entry name" value="PyrdxlP-dep_Trfase_major"/>
</dbReference>
<dbReference type="Pfam" id="PF00155">
    <property type="entry name" value="Aminotran_1_2"/>
    <property type="match status" value="1"/>
</dbReference>
<dbReference type="PANTHER" id="PTHR42832">
    <property type="entry name" value="AMINO ACID AMINOTRANSFERASE"/>
    <property type="match status" value="1"/>
</dbReference>
<dbReference type="SUPFAM" id="SSF53383">
    <property type="entry name" value="PLP-dependent transferases"/>
    <property type="match status" value="1"/>
</dbReference>
<dbReference type="CDD" id="cd00609">
    <property type="entry name" value="AAT_like"/>
    <property type="match status" value="1"/>
</dbReference>
<keyword evidence="2 5" id="KW-0032">Aminotransferase</keyword>
<evidence type="ECO:0000256" key="2">
    <source>
        <dbReference type="ARBA" id="ARBA00022576"/>
    </source>
</evidence>
<dbReference type="AlphaFoldDB" id="A0A2N5XPL2"/>
<reference evidence="5 6" key="1">
    <citation type="submission" date="2018-01" db="EMBL/GenBank/DDBJ databases">
        <title>The draft genome sequence of Cohaesibacter sp. H1304.</title>
        <authorList>
            <person name="Wang N.-N."/>
            <person name="Du Z.-J."/>
        </authorList>
    </citation>
    <scope>NUCLEOTIDE SEQUENCE [LARGE SCALE GENOMIC DNA]</scope>
    <source>
        <strain evidence="5 6">H1304</strain>
    </source>
</reference>
<name>A0A2N5XPL2_9HYPH</name>
<dbReference type="Gene3D" id="3.90.1150.10">
    <property type="entry name" value="Aspartate Aminotransferase, domain 1"/>
    <property type="match status" value="1"/>
</dbReference>
<evidence type="ECO:0000313" key="6">
    <source>
        <dbReference type="Proteomes" id="UP000234881"/>
    </source>
</evidence>
<dbReference type="PANTHER" id="PTHR42832:SF3">
    <property type="entry name" value="L-GLUTAMINE--4-(METHYLSULFANYL)-2-OXOBUTANOATE AMINOTRANSFERASE"/>
    <property type="match status" value="1"/>
</dbReference>
<dbReference type="GO" id="GO:0008483">
    <property type="term" value="F:transaminase activity"/>
    <property type="evidence" value="ECO:0007669"/>
    <property type="project" value="UniProtKB-KW"/>
</dbReference>
<dbReference type="EMBL" id="PKUQ01000031">
    <property type="protein sequence ID" value="PLW76368.1"/>
    <property type="molecule type" value="Genomic_DNA"/>
</dbReference>
<proteinExistence type="predicted"/>